<dbReference type="PANTHER" id="PTHR32054">
    <property type="entry name" value="HEAVY CHAIN, PUTATIVE, EXPRESSED-RELATED-RELATED"/>
    <property type="match status" value="1"/>
</dbReference>
<keyword evidence="2" id="KW-0175">Coiled coil</keyword>
<sequence>RAHEAEEEASRRVAAALAEIEAAKESELESLRMLEEAKAEMDEKKKDLEVALEKSEIAEEGKLGMEQELRKWRAEHRELRRKADKSSFPTVGVSETDRSPPKQLISPSSLSSNAETDRSGEMGMNKKMKKKKKKSFLPRMLMFLGRKSKSKA</sequence>
<organism evidence="4 5">
    <name type="scientific">Genlisea aurea</name>
    <dbReference type="NCBI Taxonomy" id="192259"/>
    <lineage>
        <taxon>Eukaryota</taxon>
        <taxon>Viridiplantae</taxon>
        <taxon>Streptophyta</taxon>
        <taxon>Embryophyta</taxon>
        <taxon>Tracheophyta</taxon>
        <taxon>Spermatophyta</taxon>
        <taxon>Magnoliopsida</taxon>
        <taxon>eudicotyledons</taxon>
        <taxon>Gunneridae</taxon>
        <taxon>Pentapetalae</taxon>
        <taxon>asterids</taxon>
        <taxon>lamiids</taxon>
        <taxon>Lamiales</taxon>
        <taxon>Lentibulariaceae</taxon>
        <taxon>Genlisea</taxon>
    </lineage>
</organism>
<comment type="similarity">
    <text evidence="1">Belongs to the WEB family.</text>
</comment>
<dbReference type="GO" id="GO:0009903">
    <property type="term" value="P:chloroplast avoidance movement"/>
    <property type="evidence" value="ECO:0007669"/>
    <property type="project" value="TreeGrafter"/>
</dbReference>
<dbReference type="GO" id="GO:0005829">
    <property type="term" value="C:cytosol"/>
    <property type="evidence" value="ECO:0007669"/>
    <property type="project" value="TreeGrafter"/>
</dbReference>
<evidence type="ECO:0000256" key="3">
    <source>
        <dbReference type="SAM" id="MobiDB-lite"/>
    </source>
</evidence>
<dbReference type="EMBL" id="AUSU01007411">
    <property type="protein sequence ID" value="EPS60633.1"/>
    <property type="molecule type" value="Genomic_DNA"/>
</dbReference>
<feature type="compositionally biased region" description="Polar residues" evidence="3">
    <location>
        <begin position="105"/>
        <end position="114"/>
    </location>
</feature>
<feature type="region of interest" description="Disordered" evidence="3">
    <location>
        <begin position="76"/>
        <end position="152"/>
    </location>
</feature>
<dbReference type="PANTHER" id="PTHR32054:SF31">
    <property type="entry name" value="PROTEIN WEAK CHLOROPLAST MOVEMENT UNDER BLUE LIGHT 1"/>
    <property type="match status" value="1"/>
</dbReference>
<keyword evidence="5" id="KW-1185">Reference proteome</keyword>
<evidence type="ECO:0000313" key="4">
    <source>
        <dbReference type="EMBL" id="EPS60633.1"/>
    </source>
</evidence>
<accession>S8DCU7</accession>
<feature type="compositionally biased region" description="Basic residues" evidence="3">
    <location>
        <begin position="126"/>
        <end position="136"/>
    </location>
</feature>
<feature type="non-terminal residue" evidence="4">
    <location>
        <position position="1"/>
    </location>
</feature>
<evidence type="ECO:0000256" key="2">
    <source>
        <dbReference type="ARBA" id="ARBA00023054"/>
    </source>
</evidence>
<feature type="non-terminal residue" evidence="4">
    <location>
        <position position="152"/>
    </location>
</feature>
<dbReference type="AlphaFoldDB" id="S8DCU7"/>
<dbReference type="GO" id="GO:0009904">
    <property type="term" value="P:chloroplast accumulation movement"/>
    <property type="evidence" value="ECO:0007669"/>
    <property type="project" value="TreeGrafter"/>
</dbReference>
<name>S8DCU7_9LAMI</name>
<evidence type="ECO:0000313" key="5">
    <source>
        <dbReference type="Proteomes" id="UP000015453"/>
    </source>
</evidence>
<protein>
    <recommendedName>
        <fullName evidence="6">WEB family protein</fullName>
    </recommendedName>
</protein>
<dbReference type="Proteomes" id="UP000015453">
    <property type="component" value="Unassembled WGS sequence"/>
</dbReference>
<evidence type="ECO:0000256" key="1">
    <source>
        <dbReference type="ARBA" id="ARBA00005485"/>
    </source>
</evidence>
<gene>
    <name evidence="4" type="ORF">M569_14170</name>
</gene>
<evidence type="ECO:0008006" key="6">
    <source>
        <dbReference type="Google" id="ProtNLM"/>
    </source>
</evidence>
<proteinExistence type="inferred from homology"/>
<comment type="caution">
    <text evidence="4">The sequence shown here is derived from an EMBL/GenBank/DDBJ whole genome shotgun (WGS) entry which is preliminary data.</text>
</comment>
<dbReference type="Pfam" id="PF05701">
    <property type="entry name" value="WEMBL"/>
    <property type="match status" value="1"/>
</dbReference>
<dbReference type="InterPro" id="IPR008545">
    <property type="entry name" value="Web"/>
</dbReference>
<reference evidence="4 5" key="1">
    <citation type="journal article" date="2013" name="BMC Genomics">
        <title>The miniature genome of a carnivorous plant Genlisea aurea contains a low number of genes and short non-coding sequences.</title>
        <authorList>
            <person name="Leushkin E.V."/>
            <person name="Sutormin R.A."/>
            <person name="Nabieva E.R."/>
            <person name="Penin A.A."/>
            <person name="Kondrashov A.S."/>
            <person name="Logacheva M.D."/>
        </authorList>
    </citation>
    <scope>NUCLEOTIDE SEQUENCE [LARGE SCALE GENOMIC DNA]</scope>
</reference>